<dbReference type="Proteomes" id="UP001148737">
    <property type="component" value="Unassembled WGS sequence"/>
</dbReference>
<organism evidence="1 2">
    <name type="scientific">Lecanicillium saksenae</name>
    <dbReference type="NCBI Taxonomy" id="468837"/>
    <lineage>
        <taxon>Eukaryota</taxon>
        <taxon>Fungi</taxon>
        <taxon>Dikarya</taxon>
        <taxon>Ascomycota</taxon>
        <taxon>Pezizomycotina</taxon>
        <taxon>Sordariomycetes</taxon>
        <taxon>Hypocreomycetidae</taxon>
        <taxon>Hypocreales</taxon>
        <taxon>Cordycipitaceae</taxon>
        <taxon>Lecanicillium</taxon>
    </lineage>
</organism>
<accession>A0ACC1QMM8</accession>
<dbReference type="EMBL" id="JANAKD010001313">
    <property type="protein sequence ID" value="KAJ3480840.1"/>
    <property type="molecule type" value="Genomic_DNA"/>
</dbReference>
<reference evidence="1" key="1">
    <citation type="submission" date="2022-07" db="EMBL/GenBank/DDBJ databases">
        <title>Genome Sequence of Lecanicillium saksenae.</title>
        <authorList>
            <person name="Buettner E."/>
        </authorList>
    </citation>
    <scope>NUCLEOTIDE SEQUENCE</scope>
    <source>
        <strain evidence="1">VT-O1</strain>
    </source>
</reference>
<evidence type="ECO:0000313" key="1">
    <source>
        <dbReference type="EMBL" id="KAJ3480840.1"/>
    </source>
</evidence>
<gene>
    <name evidence="1" type="ORF">NLG97_g7968</name>
</gene>
<sequence length="345" mass="40220">MNPPQRFYLITYPRTASNLLIKMLSLDEQPGMTTGDDRGGYIFLPVNKLMNRMGVRNKKITHWTEEELKRVKDLYQRCFDQLQQSLANALENDHSVYIKEHIHFLIDPPKLSEYLFGPENQDVVQNRWILQLQPPFLSERGIQSSIDSVNVTLLPDAFLQTWKPTFLIRHPALAFPSLYRALLKSEHLRNQNKDLMLGQHCMTLRWTRMLYDWYVQYYARDATSDAGAGSQWPIVLDADDIMSNPKLVEKYCLCLGMDPRKLLFSWRQATDEELSHMDSTTKRYLGTLLDSDGIRTDKIAGDIDINKQADTWRMEFGTRAGETMRQLVNNAMPDYEFLRANRLMS</sequence>
<evidence type="ECO:0000313" key="2">
    <source>
        <dbReference type="Proteomes" id="UP001148737"/>
    </source>
</evidence>
<name>A0ACC1QMM8_9HYPO</name>
<proteinExistence type="predicted"/>
<comment type="caution">
    <text evidence="1">The sequence shown here is derived from an EMBL/GenBank/DDBJ whole genome shotgun (WGS) entry which is preliminary data.</text>
</comment>
<protein>
    <submittedName>
        <fullName evidence="1">Uncharacterized protein</fullName>
    </submittedName>
</protein>
<keyword evidence="2" id="KW-1185">Reference proteome</keyword>